<dbReference type="PRINTS" id="PR00320">
    <property type="entry name" value="GPROTEINBRPT"/>
</dbReference>
<protein>
    <recommendedName>
        <fullName evidence="7">U3 small nucleolar RNA-associated protein 13 C-terminal domain-containing protein</fullName>
    </recommendedName>
</protein>
<evidence type="ECO:0000256" key="1">
    <source>
        <dbReference type="ARBA" id="ARBA00004604"/>
    </source>
</evidence>
<feature type="region of interest" description="Disordered" evidence="6">
    <location>
        <begin position="343"/>
        <end position="371"/>
    </location>
</feature>
<dbReference type="SUPFAM" id="SSF50978">
    <property type="entry name" value="WD40 repeat-like"/>
    <property type="match status" value="2"/>
</dbReference>
<feature type="repeat" description="WD" evidence="5">
    <location>
        <begin position="536"/>
        <end position="567"/>
    </location>
</feature>
<keyword evidence="4" id="KW-0539">Nucleus</keyword>
<feature type="repeat" description="WD" evidence="5">
    <location>
        <begin position="581"/>
        <end position="620"/>
    </location>
</feature>
<name>A0A8K0JQ05_9TREE</name>
<feature type="repeat" description="WD" evidence="5">
    <location>
        <begin position="748"/>
        <end position="789"/>
    </location>
</feature>
<keyword evidence="9" id="KW-1185">Reference proteome</keyword>
<dbReference type="GO" id="GO:0000480">
    <property type="term" value="P:endonucleolytic cleavage in 5'-ETS of tricistronic rRNA transcript (SSU-rRNA, 5.8S rRNA, LSU-rRNA)"/>
    <property type="evidence" value="ECO:0007669"/>
    <property type="project" value="TreeGrafter"/>
</dbReference>
<evidence type="ECO:0000256" key="3">
    <source>
        <dbReference type="ARBA" id="ARBA00022737"/>
    </source>
</evidence>
<dbReference type="InterPro" id="IPR001680">
    <property type="entry name" value="WD40_rpt"/>
</dbReference>
<dbReference type="EMBL" id="JABELV010000034">
    <property type="protein sequence ID" value="KAG7562345.1"/>
    <property type="molecule type" value="Genomic_DNA"/>
</dbReference>
<dbReference type="CDD" id="cd00200">
    <property type="entry name" value="WD40"/>
    <property type="match status" value="1"/>
</dbReference>
<dbReference type="Pfam" id="PF00400">
    <property type="entry name" value="WD40"/>
    <property type="match status" value="8"/>
</dbReference>
<dbReference type="PROSITE" id="PS50294">
    <property type="entry name" value="WD_REPEATS_REGION"/>
    <property type="match status" value="6"/>
</dbReference>
<comment type="caution">
    <text evidence="8">The sequence shown here is derived from an EMBL/GenBank/DDBJ whole genome shotgun (WGS) entry which is preliminary data.</text>
</comment>
<comment type="subcellular location">
    <subcellularLocation>
        <location evidence="1">Nucleus</location>
        <location evidence="1">Nucleolus</location>
    </subcellularLocation>
</comment>
<dbReference type="Proteomes" id="UP000812966">
    <property type="component" value="Unassembled WGS sequence"/>
</dbReference>
<reference evidence="8" key="1">
    <citation type="submission" date="2020-04" db="EMBL/GenBank/DDBJ databases">
        <title>Analysis of mating type loci in Filobasidium floriforme.</title>
        <authorList>
            <person name="Nowrousian M."/>
        </authorList>
    </citation>
    <scope>NUCLEOTIDE SEQUENCE</scope>
    <source>
        <strain evidence="8">CBS 6242</strain>
    </source>
</reference>
<gene>
    <name evidence="8" type="ORF">FFLO_02237</name>
</gene>
<evidence type="ECO:0000256" key="2">
    <source>
        <dbReference type="ARBA" id="ARBA00022574"/>
    </source>
</evidence>
<evidence type="ECO:0000313" key="8">
    <source>
        <dbReference type="EMBL" id="KAG7562345.1"/>
    </source>
</evidence>
<feature type="compositionally biased region" description="Polar residues" evidence="6">
    <location>
        <begin position="362"/>
        <end position="371"/>
    </location>
</feature>
<feature type="repeat" description="WD" evidence="5">
    <location>
        <begin position="790"/>
        <end position="822"/>
    </location>
</feature>
<evidence type="ECO:0000313" key="9">
    <source>
        <dbReference type="Proteomes" id="UP000812966"/>
    </source>
</evidence>
<dbReference type="SMART" id="SM00320">
    <property type="entry name" value="WD40"/>
    <property type="match status" value="12"/>
</dbReference>
<evidence type="ECO:0000259" key="7">
    <source>
        <dbReference type="Pfam" id="PF08625"/>
    </source>
</evidence>
<dbReference type="Gene3D" id="2.130.10.10">
    <property type="entry name" value="YVTN repeat-like/Quinoprotein amine dehydrogenase"/>
    <property type="match status" value="4"/>
</dbReference>
<dbReference type="Pfam" id="PF08625">
    <property type="entry name" value="Utp13"/>
    <property type="match status" value="1"/>
</dbReference>
<dbReference type="GO" id="GO:0032040">
    <property type="term" value="C:small-subunit processome"/>
    <property type="evidence" value="ECO:0007669"/>
    <property type="project" value="InterPro"/>
</dbReference>
<evidence type="ECO:0000256" key="4">
    <source>
        <dbReference type="ARBA" id="ARBA00023242"/>
    </source>
</evidence>
<feature type="repeat" description="WD" evidence="5">
    <location>
        <begin position="176"/>
        <end position="202"/>
    </location>
</feature>
<dbReference type="InterPro" id="IPR036322">
    <property type="entry name" value="WD40_repeat_dom_sf"/>
</dbReference>
<feature type="region of interest" description="Disordered" evidence="6">
    <location>
        <begin position="422"/>
        <end position="453"/>
    </location>
</feature>
<dbReference type="GO" id="GO:0030686">
    <property type="term" value="C:90S preribosome"/>
    <property type="evidence" value="ECO:0007669"/>
    <property type="project" value="TreeGrafter"/>
</dbReference>
<dbReference type="PROSITE" id="PS50082">
    <property type="entry name" value="WD_REPEATS_2"/>
    <property type="match status" value="7"/>
</dbReference>
<dbReference type="InterPro" id="IPR019775">
    <property type="entry name" value="WD40_repeat_CS"/>
</dbReference>
<dbReference type="PROSITE" id="PS00678">
    <property type="entry name" value="WD_REPEATS_1"/>
    <property type="match status" value="2"/>
</dbReference>
<dbReference type="GO" id="GO:0000472">
    <property type="term" value="P:endonucleolytic cleavage to generate mature 5'-end of SSU-rRNA from (SSU-rRNA, 5.8S rRNA, LSU-rRNA)"/>
    <property type="evidence" value="ECO:0007669"/>
    <property type="project" value="TreeGrafter"/>
</dbReference>
<evidence type="ECO:0000256" key="5">
    <source>
        <dbReference type="PROSITE-ProRule" id="PRU00221"/>
    </source>
</evidence>
<dbReference type="OrthoDB" id="5414888at2759"/>
<dbReference type="PANTHER" id="PTHR19854">
    <property type="entry name" value="TRANSDUCIN BETA-LIKE 3"/>
    <property type="match status" value="1"/>
</dbReference>
<dbReference type="AlphaFoldDB" id="A0A8K0JQ05"/>
<proteinExistence type="predicted"/>
<accession>A0A8K0JQ05</accession>
<organism evidence="8 9">
    <name type="scientific">Filobasidium floriforme</name>
    <dbReference type="NCBI Taxonomy" id="5210"/>
    <lineage>
        <taxon>Eukaryota</taxon>
        <taxon>Fungi</taxon>
        <taxon>Dikarya</taxon>
        <taxon>Basidiomycota</taxon>
        <taxon>Agaricomycotina</taxon>
        <taxon>Tremellomycetes</taxon>
        <taxon>Filobasidiales</taxon>
        <taxon>Filobasidiaceae</taxon>
        <taxon>Filobasidium</taxon>
    </lineage>
</organism>
<dbReference type="InterPro" id="IPR013934">
    <property type="entry name" value="Utp13_C"/>
</dbReference>
<feature type="repeat" description="WD" evidence="5">
    <location>
        <begin position="706"/>
        <end position="747"/>
    </location>
</feature>
<feature type="repeat" description="WD" evidence="5">
    <location>
        <begin position="642"/>
        <end position="683"/>
    </location>
</feature>
<dbReference type="GO" id="GO:0034511">
    <property type="term" value="F:U3 snoRNA binding"/>
    <property type="evidence" value="ECO:0007669"/>
    <property type="project" value="TreeGrafter"/>
</dbReference>
<feature type="compositionally biased region" description="Acidic residues" evidence="6">
    <location>
        <begin position="435"/>
        <end position="450"/>
    </location>
</feature>
<dbReference type="PANTHER" id="PTHR19854:SF15">
    <property type="entry name" value="TRANSDUCIN BETA-LIKE PROTEIN 3"/>
    <property type="match status" value="1"/>
</dbReference>
<dbReference type="InterPro" id="IPR015943">
    <property type="entry name" value="WD40/YVTN_repeat-like_dom_sf"/>
</dbReference>
<keyword evidence="2 5" id="KW-0853">WD repeat</keyword>
<evidence type="ECO:0000256" key="6">
    <source>
        <dbReference type="SAM" id="MobiDB-lite"/>
    </source>
</evidence>
<dbReference type="InterPro" id="IPR020472">
    <property type="entry name" value="WD40_PAC1"/>
</dbReference>
<sequence length="1086" mass="119150">MSSDPTLKTAFRASPRSLHPTYTGGPVAITRDGKYIITTLGDEQEELLVSEVDGGRGLARIKGDGTPLTAIALSYHTYPPTLITAHQSLSVRYYPLDIPELTSDQASGSSSNKVFKLSNATSPATLKNGKLKLPFLSYNRQLTKNQTHQSPIISLSVSPPLPTSSHSIDDNGNETENTLFATGSADGVVKVWDTKGGFVTHVFKGHGGGVSAVGWRFLEPLLSGTLSADLNGRENGNGYMNLNVRSQTAGSDQEGKIMQLITGSVDARVRIFNLLDPAHRSSSSGGGKPEYILEGHVSVVRGISINETFDHSDEQEEEKGRWMVTAGRDRVVLLWDFGSRLGSPEEANNGGKSKSKKNKGSVTSAPRTVQTTLTNETIESVGFVDPRSLSVAETNSQRRGLVAFTGGEKGTVRIWDVLRGKEVGKMDGPGGRGGDDEDEEEEEEDDEDAEERGIREVLYSRESKRIVSVHHDQNIIFTSLETKRITRQIIGFNDEIIDSVYLSHLQTDRTDSHIALATNSSLIRVYDVETMDARLIPGHADIVLCLDVSADGRWLVSGSKDNTVRVWAKDAASGWRCIAIAEGHAESIGAVAMARKTSLHQGKFMFSASQDKTVKMWDLSVLSTDPAEYPREPVKLKSLMTMKIHEKDINGLDVSPNDGYLVSGSQDKSIKVFSIEFTESKRKSGAASNEGGFSGASGAIRLVGTCQGHRRGVWAVKFSPTDKVIASCGGDKVARIWSLDDFTCVKTLEGHTNSVLRVDFMTQGRQLVSTGSDGLVKIWNLRDEECVRTLDGHVDKVWTLAISQDQRTIMSGGADSILNLWEDCTAEVAQEEIKKREDEVAIEQNYSSYLALNDYKRAIQLALAMAQPRRLLNLFEKVHNSRPRPTDDLTKGDKAADFTSLTGLAAVDEVLRILSPKDLVRLLKYVRDWNSRVHTSVAAQRVLGAILRGRKGEELRECFEKARRFLGKASADEEDEPEDEEAAVALETQKKRKPTRAEEELISLQDWLDGIVPYTERHLQRLDRALVDTFMLDYVLGEMDGGILDGIDEIDEGELDGKDGMEGLLDAMMNELEPDGSASVDGMEIE</sequence>
<feature type="domain" description="U3 small nucleolar RNA-associated protein 13 C-terminal" evidence="7">
    <location>
        <begin position="843"/>
        <end position="1039"/>
    </location>
</feature>
<keyword evidence="3" id="KW-0677">Repeat</keyword>